<evidence type="ECO:0000313" key="2">
    <source>
        <dbReference type="Proteomes" id="UP001359559"/>
    </source>
</evidence>
<proteinExistence type="predicted"/>
<dbReference type="AlphaFoldDB" id="A0AAN9JSU0"/>
<keyword evidence="2" id="KW-1185">Reference proteome</keyword>
<comment type="caution">
    <text evidence="1">The sequence shown here is derived from an EMBL/GenBank/DDBJ whole genome shotgun (WGS) entry which is preliminary data.</text>
</comment>
<organism evidence="1 2">
    <name type="scientific">Clitoria ternatea</name>
    <name type="common">Butterfly pea</name>
    <dbReference type="NCBI Taxonomy" id="43366"/>
    <lineage>
        <taxon>Eukaryota</taxon>
        <taxon>Viridiplantae</taxon>
        <taxon>Streptophyta</taxon>
        <taxon>Embryophyta</taxon>
        <taxon>Tracheophyta</taxon>
        <taxon>Spermatophyta</taxon>
        <taxon>Magnoliopsida</taxon>
        <taxon>eudicotyledons</taxon>
        <taxon>Gunneridae</taxon>
        <taxon>Pentapetalae</taxon>
        <taxon>rosids</taxon>
        <taxon>fabids</taxon>
        <taxon>Fabales</taxon>
        <taxon>Fabaceae</taxon>
        <taxon>Papilionoideae</taxon>
        <taxon>50 kb inversion clade</taxon>
        <taxon>NPAAA clade</taxon>
        <taxon>indigoferoid/millettioid clade</taxon>
        <taxon>Phaseoleae</taxon>
        <taxon>Clitoria</taxon>
    </lineage>
</organism>
<name>A0AAN9JSU0_CLITE</name>
<reference evidence="1 2" key="1">
    <citation type="submission" date="2024-01" db="EMBL/GenBank/DDBJ databases">
        <title>The genomes of 5 underutilized Papilionoideae crops provide insights into root nodulation and disease resistance.</title>
        <authorList>
            <person name="Yuan L."/>
        </authorList>
    </citation>
    <scope>NUCLEOTIDE SEQUENCE [LARGE SCALE GENOMIC DNA]</scope>
    <source>
        <strain evidence="1">LY-2023</strain>
        <tissue evidence="1">Leaf</tissue>
    </source>
</reference>
<sequence length="244" mass="27091">MQGNKSVIRLKSGGPPLEVNTTQKTTNSKNGVFSVEKFITYSVGKRLLSLNITQTGYAGRVKIVSFDLSEQSGKGGSANLNLRFVKNDRYGILCNTKTKFAGSYDSFKENYLVPPLADTELVCYFCRGTGSGGCFTLEKMRGKQNYVAVERVKATHAFVIDDELNFNVKIKIMNVRDTGLSVEVEGPMKLTMDYTKQCISRIRGKMESEMEANALSLFRNGVCQVPDKVVDQIEGDEGQYESDH</sequence>
<protein>
    <submittedName>
        <fullName evidence="1">Uncharacterized protein</fullName>
    </submittedName>
</protein>
<gene>
    <name evidence="1" type="ORF">RJT34_14614</name>
</gene>
<accession>A0AAN9JSU0</accession>
<evidence type="ECO:0000313" key="1">
    <source>
        <dbReference type="EMBL" id="KAK7303701.1"/>
    </source>
</evidence>
<dbReference type="Proteomes" id="UP001359559">
    <property type="component" value="Unassembled WGS sequence"/>
</dbReference>
<dbReference type="EMBL" id="JAYKXN010000003">
    <property type="protein sequence ID" value="KAK7303701.1"/>
    <property type="molecule type" value="Genomic_DNA"/>
</dbReference>